<evidence type="ECO:0000313" key="9">
    <source>
        <dbReference type="Proteomes" id="UP000829364"/>
    </source>
</evidence>
<evidence type="ECO:0008006" key="10">
    <source>
        <dbReference type="Google" id="ProtNLM"/>
    </source>
</evidence>
<dbReference type="GO" id="GO:0004185">
    <property type="term" value="F:serine-type carboxypeptidase activity"/>
    <property type="evidence" value="ECO:0007669"/>
    <property type="project" value="InterPro"/>
</dbReference>
<gene>
    <name evidence="8" type="ORF">JDV02_003239</name>
</gene>
<comment type="similarity">
    <text evidence="1">Belongs to the peptidase S10 family.</text>
</comment>
<dbReference type="Gene3D" id="3.40.50.1820">
    <property type="entry name" value="alpha/beta hydrolase"/>
    <property type="match status" value="1"/>
</dbReference>
<keyword evidence="3" id="KW-0645">Protease</keyword>
<evidence type="ECO:0000256" key="5">
    <source>
        <dbReference type="ARBA" id="ARBA00022801"/>
    </source>
</evidence>
<evidence type="ECO:0000256" key="1">
    <source>
        <dbReference type="ARBA" id="ARBA00009431"/>
    </source>
</evidence>
<evidence type="ECO:0000256" key="6">
    <source>
        <dbReference type="ARBA" id="ARBA00023180"/>
    </source>
</evidence>
<protein>
    <recommendedName>
        <fullName evidence="10">Carboxypeptidase</fullName>
    </recommendedName>
</protein>
<sequence length="634" mass="70631">MLTTSLVLGFVGLAAAQFPPKPEGVKVLKSKFHENVTISFKEPGICETTEGVKSYAGHVRLPPGFLDDVNGEKQKYPVNTFFWFFEARKDPANAPLAIWLNGGPGGSSMMGLLQENGPCLIAEDSKTAYLNPWSWNNHVNMLYIDEPNQVGFSYDTPTNFTILMGQQDGQEDVRLVPTDFSRESPELNLTTRAGTLASQKPSHTLNSTASAAHALWHFAQTFFFEFPHYKPVDDRVSLWTESYGGHYGPGFMRFFQEQNEKIRDGTSEVENAHYIHLDTLGIVNGLLDAVVQEEAYISFPFNNTYGIQAYNQSVYEELMHNFTCPGGCRDQLTACQKRLDGFDVATINRLGSQKDDDDKKEKKPHDLCDNVQDWCNEPAVQVYMKANHGWFDISHPKNDPFPPPHMHGYLTEASVLAAIGSPVNFTAASGVVANNFDSTRDIVHGGFLDAVAYLLDTGVKVHMMYGDRDYACNWVGGEMASTRIPYSRLDDFNAAGYAPLLLTTSDEHGDSGTVGGMTRQFGNYSFTRVFQAGHEVPMYQPAAAYDIFMRATFNRDIPTGLLPVHDELSTVGPRDTWHIKNEPPVRPEPKCYVISPDTCTKEVWAKVVAGDVEVKDYFVVEKNKSEDVLGDVEL</sequence>
<dbReference type="OrthoDB" id="443318at2759"/>
<evidence type="ECO:0000256" key="7">
    <source>
        <dbReference type="SAM" id="SignalP"/>
    </source>
</evidence>
<dbReference type="RefSeq" id="XP_047840324.1">
    <property type="nucleotide sequence ID" value="XM_047984350.1"/>
</dbReference>
<evidence type="ECO:0000256" key="4">
    <source>
        <dbReference type="ARBA" id="ARBA00022729"/>
    </source>
</evidence>
<dbReference type="GeneID" id="72065199"/>
<feature type="signal peptide" evidence="7">
    <location>
        <begin position="1"/>
        <end position="16"/>
    </location>
</feature>
<name>A0A9Q8QCI6_9HYPO</name>
<dbReference type="KEGG" id="ptkz:JDV02_003239"/>
<dbReference type="Pfam" id="PF00450">
    <property type="entry name" value="Peptidase_S10"/>
    <property type="match status" value="1"/>
</dbReference>
<keyword evidence="9" id="KW-1185">Reference proteome</keyword>
<proteinExistence type="inferred from homology"/>
<evidence type="ECO:0000256" key="3">
    <source>
        <dbReference type="ARBA" id="ARBA00022670"/>
    </source>
</evidence>
<reference evidence="8" key="1">
    <citation type="submission" date="2021-11" db="EMBL/GenBank/DDBJ databases">
        <title>Purpureocillium_takamizusanense_genome.</title>
        <authorList>
            <person name="Nguyen N.-H."/>
        </authorList>
    </citation>
    <scope>NUCLEOTIDE SEQUENCE</scope>
    <source>
        <strain evidence="8">PT3</strain>
    </source>
</reference>
<evidence type="ECO:0000313" key="8">
    <source>
        <dbReference type="EMBL" id="UNI16843.1"/>
    </source>
</evidence>
<dbReference type="SUPFAM" id="SSF53474">
    <property type="entry name" value="alpha/beta-Hydrolases"/>
    <property type="match status" value="1"/>
</dbReference>
<organism evidence="8 9">
    <name type="scientific">Purpureocillium takamizusanense</name>
    <dbReference type="NCBI Taxonomy" id="2060973"/>
    <lineage>
        <taxon>Eukaryota</taxon>
        <taxon>Fungi</taxon>
        <taxon>Dikarya</taxon>
        <taxon>Ascomycota</taxon>
        <taxon>Pezizomycotina</taxon>
        <taxon>Sordariomycetes</taxon>
        <taxon>Hypocreomycetidae</taxon>
        <taxon>Hypocreales</taxon>
        <taxon>Ophiocordycipitaceae</taxon>
        <taxon>Purpureocillium</taxon>
    </lineage>
</organism>
<keyword evidence="6" id="KW-0325">Glycoprotein</keyword>
<dbReference type="PRINTS" id="PR00724">
    <property type="entry name" value="CRBOXYPTASEC"/>
</dbReference>
<keyword evidence="2" id="KW-0121">Carboxypeptidase</keyword>
<dbReference type="GO" id="GO:0000324">
    <property type="term" value="C:fungal-type vacuole"/>
    <property type="evidence" value="ECO:0007669"/>
    <property type="project" value="TreeGrafter"/>
</dbReference>
<dbReference type="InterPro" id="IPR029058">
    <property type="entry name" value="AB_hydrolase_fold"/>
</dbReference>
<dbReference type="EMBL" id="CP086355">
    <property type="protein sequence ID" value="UNI16843.1"/>
    <property type="molecule type" value="Genomic_DNA"/>
</dbReference>
<keyword evidence="5" id="KW-0378">Hydrolase</keyword>
<dbReference type="PANTHER" id="PTHR11802:SF189">
    <property type="entry name" value="CARBOXYPEPTIDASE"/>
    <property type="match status" value="1"/>
</dbReference>
<dbReference type="Proteomes" id="UP000829364">
    <property type="component" value="Chromosome 2"/>
</dbReference>
<keyword evidence="4 7" id="KW-0732">Signal</keyword>
<dbReference type="GO" id="GO:0006508">
    <property type="term" value="P:proteolysis"/>
    <property type="evidence" value="ECO:0007669"/>
    <property type="project" value="UniProtKB-KW"/>
</dbReference>
<dbReference type="AlphaFoldDB" id="A0A9Q8QCI6"/>
<dbReference type="InterPro" id="IPR001563">
    <property type="entry name" value="Peptidase_S10"/>
</dbReference>
<accession>A0A9Q8QCI6</accession>
<evidence type="ECO:0000256" key="2">
    <source>
        <dbReference type="ARBA" id="ARBA00022645"/>
    </source>
</evidence>
<dbReference type="PANTHER" id="PTHR11802">
    <property type="entry name" value="SERINE PROTEASE FAMILY S10 SERINE CARBOXYPEPTIDASE"/>
    <property type="match status" value="1"/>
</dbReference>
<feature type="chain" id="PRO_5040152149" description="Carboxypeptidase" evidence="7">
    <location>
        <begin position="17"/>
        <end position="634"/>
    </location>
</feature>